<evidence type="ECO:0000313" key="2">
    <source>
        <dbReference type="EMBL" id="RYR50973.1"/>
    </source>
</evidence>
<evidence type="ECO:0000259" key="1">
    <source>
        <dbReference type="Pfam" id="PF10551"/>
    </source>
</evidence>
<evidence type="ECO:0000313" key="3">
    <source>
        <dbReference type="Proteomes" id="UP000289738"/>
    </source>
</evidence>
<dbReference type="Proteomes" id="UP000289738">
    <property type="component" value="Chromosome A06"/>
</dbReference>
<name>A0A445CJ79_ARAHY</name>
<comment type="caution">
    <text evidence="2">The sequence shown here is derived from an EMBL/GenBank/DDBJ whole genome shotgun (WGS) entry which is preliminary data.</text>
</comment>
<dbReference type="AlphaFoldDB" id="A0A445CJ79"/>
<protein>
    <recommendedName>
        <fullName evidence="1">MULE transposase domain-containing protein</fullName>
    </recommendedName>
</protein>
<dbReference type="Pfam" id="PF10551">
    <property type="entry name" value="MULE"/>
    <property type="match status" value="1"/>
</dbReference>
<dbReference type="InterPro" id="IPR018289">
    <property type="entry name" value="MULE_transposase_dom"/>
</dbReference>
<keyword evidence="3" id="KW-1185">Reference proteome</keyword>
<proteinExistence type="predicted"/>
<dbReference type="EMBL" id="SDMP01000006">
    <property type="protein sequence ID" value="RYR50973.1"/>
    <property type="molecule type" value="Genomic_DNA"/>
</dbReference>
<dbReference type="STRING" id="3818.A0A445CJ79"/>
<organism evidence="2 3">
    <name type="scientific">Arachis hypogaea</name>
    <name type="common">Peanut</name>
    <dbReference type="NCBI Taxonomy" id="3818"/>
    <lineage>
        <taxon>Eukaryota</taxon>
        <taxon>Viridiplantae</taxon>
        <taxon>Streptophyta</taxon>
        <taxon>Embryophyta</taxon>
        <taxon>Tracheophyta</taxon>
        <taxon>Spermatophyta</taxon>
        <taxon>Magnoliopsida</taxon>
        <taxon>eudicotyledons</taxon>
        <taxon>Gunneridae</taxon>
        <taxon>Pentapetalae</taxon>
        <taxon>rosids</taxon>
        <taxon>fabids</taxon>
        <taxon>Fabales</taxon>
        <taxon>Fabaceae</taxon>
        <taxon>Papilionoideae</taxon>
        <taxon>50 kb inversion clade</taxon>
        <taxon>dalbergioids sensu lato</taxon>
        <taxon>Dalbergieae</taxon>
        <taxon>Pterocarpus clade</taxon>
        <taxon>Arachis</taxon>
    </lineage>
</organism>
<reference evidence="2 3" key="1">
    <citation type="submission" date="2019-01" db="EMBL/GenBank/DDBJ databases">
        <title>Sequencing of cultivated peanut Arachis hypogaea provides insights into genome evolution and oil improvement.</title>
        <authorList>
            <person name="Chen X."/>
        </authorList>
    </citation>
    <scope>NUCLEOTIDE SEQUENCE [LARGE SCALE GENOMIC DNA]</scope>
    <source>
        <strain evidence="3">cv. Fuhuasheng</strain>
        <tissue evidence="2">Leaves</tissue>
    </source>
</reference>
<feature type="domain" description="MULE transposase" evidence="1">
    <location>
        <begin position="35"/>
        <end position="110"/>
    </location>
</feature>
<accession>A0A445CJ79</accession>
<sequence>MHYGPTQEAGLHASIPETWFHSTPPTTQTGIRFTQIKYNLVFGSFVGVNHPGQSTLLGCTLMKNEDIQSFKWLFECFLRCVGGKAPKDILTDQCASKQRAIEMCMPTTIHWWYI</sequence>
<gene>
    <name evidence="2" type="ORF">Ahy_A06g026035</name>
</gene>
<dbReference type="PANTHER" id="PTHR47718">
    <property type="entry name" value="OS01G0519700 PROTEIN"/>
    <property type="match status" value="1"/>
</dbReference>